<accession>A0A4R3MK53</accession>
<dbReference type="CDD" id="cd06223">
    <property type="entry name" value="PRTases_typeI"/>
    <property type="match status" value="1"/>
</dbReference>
<evidence type="ECO:0000256" key="1">
    <source>
        <dbReference type="ARBA" id="ARBA00005565"/>
    </source>
</evidence>
<reference evidence="7 8" key="1">
    <citation type="submission" date="2019-03" db="EMBL/GenBank/DDBJ databases">
        <title>Genomic Encyclopedia of Type Strains, Phase IV (KMG-IV): sequencing the most valuable type-strain genomes for metagenomic binning, comparative biology and taxonomic classification.</title>
        <authorList>
            <person name="Goeker M."/>
        </authorList>
    </citation>
    <scope>NUCLEOTIDE SEQUENCE [LARGE SCALE GENOMIC DNA]</scope>
    <source>
        <strain evidence="7 8">DSM 24629</strain>
    </source>
</reference>
<evidence type="ECO:0000256" key="5">
    <source>
        <dbReference type="HAMAP-Rule" id="MF_01219"/>
    </source>
</evidence>
<dbReference type="GO" id="GO:0004845">
    <property type="term" value="F:uracil phosphoribosyltransferase activity"/>
    <property type="evidence" value="ECO:0007669"/>
    <property type="project" value="UniProtKB-UniRule"/>
</dbReference>
<evidence type="ECO:0000256" key="3">
    <source>
        <dbReference type="ARBA" id="ARBA00023015"/>
    </source>
</evidence>
<dbReference type="Proteomes" id="UP000294902">
    <property type="component" value="Unassembled WGS sequence"/>
</dbReference>
<dbReference type="AlphaFoldDB" id="A0A4R3MK53"/>
<organism evidence="7 8">
    <name type="scientific">Natranaerovirga pectinivora</name>
    <dbReference type="NCBI Taxonomy" id="682400"/>
    <lineage>
        <taxon>Bacteria</taxon>
        <taxon>Bacillati</taxon>
        <taxon>Bacillota</taxon>
        <taxon>Clostridia</taxon>
        <taxon>Lachnospirales</taxon>
        <taxon>Natranaerovirgaceae</taxon>
        <taxon>Natranaerovirga</taxon>
    </lineage>
</organism>
<dbReference type="EMBL" id="SMAL01000004">
    <property type="protein sequence ID" value="TCT14947.1"/>
    <property type="molecule type" value="Genomic_DNA"/>
</dbReference>
<feature type="domain" description="Phosphoribosyltransferase" evidence="6">
    <location>
        <begin position="4"/>
        <end position="160"/>
    </location>
</feature>
<dbReference type="Pfam" id="PF00156">
    <property type="entry name" value="Pribosyltran"/>
    <property type="match status" value="1"/>
</dbReference>
<protein>
    <recommendedName>
        <fullName evidence="5">Bifunctional protein PyrR</fullName>
    </recommendedName>
    <domain>
        <recommendedName>
            <fullName evidence="5">Pyrimidine operon regulatory protein</fullName>
        </recommendedName>
    </domain>
    <domain>
        <recommendedName>
            <fullName evidence="5">Uracil phosphoribosyltransferase</fullName>
            <shortName evidence="5">UPRTase</shortName>
            <ecNumber evidence="5">2.4.2.9</ecNumber>
        </recommendedName>
    </domain>
</protein>
<dbReference type="HAMAP" id="MF_01219">
    <property type="entry name" value="PyrR"/>
    <property type="match status" value="1"/>
</dbReference>
<dbReference type="RefSeq" id="WP_132251808.1">
    <property type="nucleotide sequence ID" value="NZ_SMAL01000004.1"/>
</dbReference>
<dbReference type="GO" id="GO:0003723">
    <property type="term" value="F:RNA binding"/>
    <property type="evidence" value="ECO:0007669"/>
    <property type="project" value="UniProtKB-UniRule"/>
</dbReference>
<evidence type="ECO:0000313" key="8">
    <source>
        <dbReference type="Proteomes" id="UP000294902"/>
    </source>
</evidence>
<dbReference type="InterPro" id="IPR023050">
    <property type="entry name" value="PyrR"/>
</dbReference>
<evidence type="ECO:0000259" key="6">
    <source>
        <dbReference type="Pfam" id="PF00156"/>
    </source>
</evidence>
<dbReference type="NCBIfam" id="NF003548">
    <property type="entry name" value="PRK05205.1-4"/>
    <property type="match status" value="1"/>
</dbReference>
<dbReference type="PANTHER" id="PTHR11608:SF0">
    <property type="entry name" value="BIFUNCTIONAL PROTEIN PYRR"/>
    <property type="match status" value="1"/>
</dbReference>
<comment type="caution">
    <text evidence="7">The sequence shown here is derived from an EMBL/GenBank/DDBJ whole genome shotgun (WGS) entry which is preliminary data.</text>
</comment>
<feature type="short sequence motif" description="PRPP-binding" evidence="5">
    <location>
        <begin position="96"/>
        <end position="108"/>
    </location>
</feature>
<dbReference type="InterPro" id="IPR000836">
    <property type="entry name" value="PRTase_dom"/>
</dbReference>
<comment type="function">
    <text evidence="5">Regulates transcriptional attenuation of the pyrimidine nucleotide (pyr) operon by binding in a uridine-dependent manner to specific sites on pyr mRNA. This disrupts an antiterminator hairpin in the RNA and favors formation of a downstream transcription terminator, leading to a reduced expression of downstream genes.</text>
</comment>
<keyword evidence="4 5" id="KW-0804">Transcription</keyword>
<dbReference type="Gene3D" id="3.40.50.2020">
    <property type="match status" value="1"/>
</dbReference>
<dbReference type="NCBIfam" id="NF003549">
    <property type="entry name" value="PRK05205.1-5"/>
    <property type="match status" value="1"/>
</dbReference>
<keyword evidence="2 5" id="KW-0806">Transcription termination</keyword>
<gene>
    <name evidence="5" type="primary">pyrR</name>
    <name evidence="7" type="ORF">EDC18_10497</name>
</gene>
<comment type="subunit">
    <text evidence="5">Homodimer and homohexamer; in equilibrium.</text>
</comment>
<sequence>MSKILLDDKAINRALTRIAHEIIEKNKGVEDIVILGIKTRGVPLAKRIVKKIESFESESIPFDVLDITFYRDDLEKKTNQPIVHNDLQVLVENKTVILIDDVIYTGRTLRAAIDAVIDAGRPKKIQFAALIDRGHRELPLRPDYVGKNIPTSNNEIVHVHLSEEDGLDEVVVNEVEL</sequence>
<dbReference type="GO" id="GO:0006353">
    <property type="term" value="P:DNA-templated transcription termination"/>
    <property type="evidence" value="ECO:0007669"/>
    <property type="project" value="UniProtKB-UniRule"/>
</dbReference>
<dbReference type="SUPFAM" id="SSF53271">
    <property type="entry name" value="PRTase-like"/>
    <property type="match status" value="1"/>
</dbReference>
<keyword evidence="5 7" id="KW-0328">Glycosyltransferase</keyword>
<evidence type="ECO:0000256" key="4">
    <source>
        <dbReference type="ARBA" id="ARBA00023163"/>
    </source>
</evidence>
<keyword evidence="8" id="KW-1185">Reference proteome</keyword>
<comment type="function">
    <text evidence="5">Also displays a weak uracil phosphoribosyltransferase activity which is not physiologically significant.</text>
</comment>
<comment type="catalytic activity">
    <reaction evidence="5">
        <text>UMP + diphosphate = 5-phospho-alpha-D-ribose 1-diphosphate + uracil</text>
        <dbReference type="Rhea" id="RHEA:13017"/>
        <dbReference type="ChEBI" id="CHEBI:17568"/>
        <dbReference type="ChEBI" id="CHEBI:33019"/>
        <dbReference type="ChEBI" id="CHEBI:57865"/>
        <dbReference type="ChEBI" id="CHEBI:58017"/>
        <dbReference type="EC" id="2.4.2.9"/>
    </reaction>
</comment>
<dbReference type="EC" id="2.4.2.9" evidence="5"/>
<keyword evidence="5" id="KW-0694">RNA-binding</keyword>
<dbReference type="InterPro" id="IPR050137">
    <property type="entry name" value="PyrR_bifunctional"/>
</dbReference>
<dbReference type="InterPro" id="IPR029057">
    <property type="entry name" value="PRTase-like"/>
</dbReference>
<proteinExistence type="inferred from homology"/>
<keyword evidence="5 7" id="KW-0808">Transferase</keyword>
<dbReference type="OrthoDB" id="9802227at2"/>
<evidence type="ECO:0000256" key="2">
    <source>
        <dbReference type="ARBA" id="ARBA00022472"/>
    </source>
</evidence>
<dbReference type="FunFam" id="3.40.50.2020:FF:000020">
    <property type="entry name" value="Bifunctional protein PyrR"/>
    <property type="match status" value="1"/>
</dbReference>
<comment type="similarity">
    <text evidence="1 5">Belongs to the purine/pyrimidine phosphoribosyltransferase family. PyrR subfamily.</text>
</comment>
<dbReference type="PANTHER" id="PTHR11608">
    <property type="entry name" value="BIFUNCTIONAL PROTEIN PYRR"/>
    <property type="match status" value="1"/>
</dbReference>
<keyword evidence="3 5" id="KW-0805">Transcription regulation</keyword>
<name>A0A4R3MK53_9FIRM</name>
<evidence type="ECO:0000313" key="7">
    <source>
        <dbReference type="EMBL" id="TCT14947.1"/>
    </source>
</evidence>